<sequence>MRSRPTLEIASHYPPAESLVPIVSDLQARLRPFPHQACHIPAREDTNCSLISEHPRQPERDTNLSLPSDRPECYH</sequence>
<name>A0A5B7IEY9_PORTR</name>
<dbReference type="EMBL" id="VSRR010053100">
    <property type="protein sequence ID" value="MPC80127.1"/>
    <property type="molecule type" value="Genomic_DNA"/>
</dbReference>
<proteinExistence type="predicted"/>
<evidence type="ECO:0000313" key="3">
    <source>
        <dbReference type="Proteomes" id="UP000324222"/>
    </source>
</evidence>
<comment type="caution">
    <text evidence="2">The sequence shown here is derived from an EMBL/GenBank/DDBJ whole genome shotgun (WGS) entry which is preliminary data.</text>
</comment>
<keyword evidence="3" id="KW-1185">Reference proteome</keyword>
<accession>A0A5B7IEY9</accession>
<evidence type="ECO:0000313" key="2">
    <source>
        <dbReference type="EMBL" id="MPC80127.1"/>
    </source>
</evidence>
<feature type="region of interest" description="Disordered" evidence="1">
    <location>
        <begin position="49"/>
        <end position="75"/>
    </location>
</feature>
<protein>
    <submittedName>
        <fullName evidence="2">Uncharacterized protein</fullName>
    </submittedName>
</protein>
<gene>
    <name evidence="2" type="ORF">E2C01_074695</name>
</gene>
<evidence type="ECO:0000256" key="1">
    <source>
        <dbReference type="SAM" id="MobiDB-lite"/>
    </source>
</evidence>
<reference evidence="2 3" key="1">
    <citation type="submission" date="2019-05" db="EMBL/GenBank/DDBJ databases">
        <title>Another draft genome of Portunus trituberculatus and its Hox gene families provides insights of decapod evolution.</title>
        <authorList>
            <person name="Jeong J.-H."/>
            <person name="Song I."/>
            <person name="Kim S."/>
            <person name="Choi T."/>
            <person name="Kim D."/>
            <person name="Ryu S."/>
            <person name="Kim W."/>
        </authorList>
    </citation>
    <scope>NUCLEOTIDE SEQUENCE [LARGE SCALE GENOMIC DNA]</scope>
    <source>
        <tissue evidence="2">Muscle</tissue>
    </source>
</reference>
<feature type="compositionally biased region" description="Basic and acidic residues" evidence="1">
    <location>
        <begin position="53"/>
        <end position="62"/>
    </location>
</feature>
<dbReference type="AlphaFoldDB" id="A0A5B7IEY9"/>
<dbReference type="Proteomes" id="UP000324222">
    <property type="component" value="Unassembled WGS sequence"/>
</dbReference>
<organism evidence="2 3">
    <name type="scientific">Portunus trituberculatus</name>
    <name type="common">Swimming crab</name>
    <name type="synonym">Neptunus trituberculatus</name>
    <dbReference type="NCBI Taxonomy" id="210409"/>
    <lineage>
        <taxon>Eukaryota</taxon>
        <taxon>Metazoa</taxon>
        <taxon>Ecdysozoa</taxon>
        <taxon>Arthropoda</taxon>
        <taxon>Crustacea</taxon>
        <taxon>Multicrustacea</taxon>
        <taxon>Malacostraca</taxon>
        <taxon>Eumalacostraca</taxon>
        <taxon>Eucarida</taxon>
        <taxon>Decapoda</taxon>
        <taxon>Pleocyemata</taxon>
        <taxon>Brachyura</taxon>
        <taxon>Eubrachyura</taxon>
        <taxon>Portunoidea</taxon>
        <taxon>Portunidae</taxon>
        <taxon>Portuninae</taxon>
        <taxon>Portunus</taxon>
    </lineage>
</organism>